<evidence type="ECO:0000313" key="2">
    <source>
        <dbReference type="EMBL" id="TLD78159.1"/>
    </source>
</evidence>
<dbReference type="KEGG" id="hty:BN2458_PEG0147"/>
<evidence type="ECO:0000313" key="1">
    <source>
        <dbReference type="EMBL" id="CUU39034.1"/>
    </source>
</evidence>
<dbReference type="EMBL" id="LN907858">
    <property type="protein sequence ID" value="CUU39034.1"/>
    <property type="molecule type" value="Genomic_DNA"/>
</dbReference>
<reference evidence="1" key="2">
    <citation type="submission" date="2015-11" db="EMBL/GenBank/DDBJ databases">
        <authorList>
            <person name="Zhang Y."/>
            <person name="Guo Z."/>
        </authorList>
    </citation>
    <scope>NUCLEOTIDE SEQUENCE</scope>
    <source>
        <strain evidence="1">1</strain>
    </source>
</reference>
<dbReference type="EMBL" id="JRPF02000009">
    <property type="protein sequence ID" value="TLD78159.1"/>
    <property type="molecule type" value="Genomic_DNA"/>
</dbReference>
<keyword evidence="3" id="KW-1185">Reference proteome</keyword>
<evidence type="ECO:0000313" key="4">
    <source>
        <dbReference type="Proteomes" id="UP000064525"/>
    </source>
</evidence>
<name>A0A099UEU9_9HELI</name>
<gene>
    <name evidence="1" type="ORF">BN2458_PEG0147</name>
    <name evidence="2" type="ORF">LS75_007575</name>
</gene>
<dbReference type="RefSeq" id="WP_034343755.1">
    <property type="nucleotide sequence ID" value="NZ_CAJTQN010000011.1"/>
</dbReference>
<dbReference type="PATRIC" id="fig|76936.10.peg.143"/>
<reference evidence="4" key="3">
    <citation type="submission" date="2015-11" db="EMBL/GenBank/DDBJ databases">
        <authorList>
            <person name="Anvar S.Y."/>
        </authorList>
    </citation>
    <scope>NUCLEOTIDE SEQUENCE [LARGE SCALE GENOMIC DNA]</scope>
</reference>
<dbReference type="Proteomes" id="UP000064525">
    <property type="component" value="Chromosome I"/>
</dbReference>
<protein>
    <submittedName>
        <fullName evidence="1">Uncharacterized protein</fullName>
    </submittedName>
</protein>
<dbReference type="OrthoDB" id="13869at2"/>
<dbReference type="GeneID" id="78150499"/>
<accession>A0A099UEU9</accession>
<dbReference type="AlphaFoldDB" id="A0A099UEU9"/>
<organism evidence="1 4">
    <name type="scientific">Helicobacter typhlonius</name>
    <dbReference type="NCBI Taxonomy" id="76936"/>
    <lineage>
        <taxon>Bacteria</taxon>
        <taxon>Pseudomonadati</taxon>
        <taxon>Campylobacterota</taxon>
        <taxon>Epsilonproteobacteria</taxon>
        <taxon>Campylobacterales</taxon>
        <taxon>Helicobacteraceae</taxon>
        <taxon>Helicobacter</taxon>
    </lineage>
</organism>
<dbReference type="STRING" id="76936.BN2458_PEG0147"/>
<proteinExistence type="predicted"/>
<reference evidence="2 3" key="1">
    <citation type="journal article" date="2014" name="Genome Announc.">
        <title>Draft genome sequences of eight enterohepatic helicobacter species isolated from both laboratory and wild rodents.</title>
        <authorList>
            <person name="Sheh A."/>
            <person name="Shen Z."/>
            <person name="Fox J.G."/>
        </authorList>
    </citation>
    <scope>NUCLEOTIDE SEQUENCE [LARGE SCALE GENOMIC DNA]</scope>
    <source>
        <strain evidence="2 3">MIT 98-6810</strain>
    </source>
</reference>
<sequence>MFVLLHKELQDLCNAIKEAQQSYEHLYLLQSILYDRISYKRAISEGLGINEYNDTKAQIEFLNIKDEILQVASSTEIA</sequence>
<evidence type="ECO:0000313" key="3">
    <source>
        <dbReference type="Proteomes" id="UP000029925"/>
    </source>
</evidence>
<dbReference type="Proteomes" id="UP000029925">
    <property type="component" value="Unassembled WGS sequence"/>
</dbReference>